<evidence type="ECO:0000313" key="3">
    <source>
        <dbReference type="EMBL" id="KIF82831.1"/>
    </source>
</evidence>
<feature type="domain" description="PD-(D/E)XK endonuclease-like" evidence="2">
    <location>
        <begin position="33"/>
        <end position="175"/>
    </location>
</feature>
<dbReference type="AlphaFoldDB" id="A0A0C2BXT3"/>
<protein>
    <recommendedName>
        <fullName evidence="2">PD-(D/E)XK endonuclease-like domain-containing protein</fullName>
    </recommendedName>
</protein>
<name>A0A0C2BXT3_9BURK</name>
<dbReference type="InterPro" id="IPR011604">
    <property type="entry name" value="PDDEXK-like_dom_sf"/>
</dbReference>
<reference evidence="3 4" key="1">
    <citation type="submission" date="2014-12" db="EMBL/GenBank/DDBJ databases">
        <title>Denitrispirillum autotrophicum gen. nov., sp. nov., Denitrifying, Facultatively Autotrophic Bacteria Isolated from Rice Paddy Soil.</title>
        <authorList>
            <person name="Ishii S."/>
            <person name="Ashida N."/>
            <person name="Ohno H."/>
            <person name="Otsuka S."/>
            <person name="Yokota A."/>
            <person name="Senoo K."/>
        </authorList>
    </citation>
    <scope>NUCLEOTIDE SEQUENCE [LARGE SCALE GENOMIC DNA]</scope>
    <source>
        <strain evidence="3 4">TSA66</strain>
    </source>
</reference>
<sequence>MNGISVMIWLGIATAALAAWCWLKVFSARSRDSAWLPVELKGAKLLYAEQRFTITNPLALVARVDRGYALNGTVHLVEFKTREVPRDYRSDIIELSAQRLAVEQSTGYAVSDIGYVVIQSPARGERSVQQVRLMTAENVVALAQRRARILEGRIVPQYTKSEALCRKCAFQEECRPELAS</sequence>
<evidence type="ECO:0000259" key="2">
    <source>
        <dbReference type="Pfam" id="PF12705"/>
    </source>
</evidence>
<evidence type="ECO:0000256" key="1">
    <source>
        <dbReference type="SAM" id="Phobius"/>
    </source>
</evidence>
<dbReference type="Proteomes" id="UP000031572">
    <property type="component" value="Unassembled WGS sequence"/>
</dbReference>
<comment type="caution">
    <text evidence="3">The sequence shown here is derived from an EMBL/GenBank/DDBJ whole genome shotgun (WGS) entry which is preliminary data.</text>
</comment>
<dbReference type="Gene3D" id="3.90.320.10">
    <property type="match status" value="1"/>
</dbReference>
<keyword evidence="4" id="KW-1185">Reference proteome</keyword>
<dbReference type="Pfam" id="PF12705">
    <property type="entry name" value="PDDEXK_1"/>
    <property type="match status" value="1"/>
</dbReference>
<accession>A0A0C2BXT3</accession>
<organism evidence="3 4">
    <name type="scientific">Noviherbaspirillum autotrophicum</name>
    <dbReference type="NCBI Taxonomy" id="709839"/>
    <lineage>
        <taxon>Bacteria</taxon>
        <taxon>Pseudomonadati</taxon>
        <taxon>Pseudomonadota</taxon>
        <taxon>Betaproteobacteria</taxon>
        <taxon>Burkholderiales</taxon>
        <taxon>Oxalobacteraceae</taxon>
        <taxon>Noviherbaspirillum</taxon>
    </lineage>
</organism>
<keyword evidence="1" id="KW-0472">Membrane</keyword>
<dbReference type="EMBL" id="JWJG01000028">
    <property type="protein sequence ID" value="KIF82831.1"/>
    <property type="molecule type" value="Genomic_DNA"/>
</dbReference>
<feature type="transmembrane region" description="Helical" evidence="1">
    <location>
        <begin position="6"/>
        <end position="23"/>
    </location>
</feature>
<dbReference type="InterPro" id="IPR038726">
    <property type="entry name" value="PDDEXK_AddAB-type"/>
</dbReference>
<keyword evidence="1" id="KW-0812">Transmembrane</keyword>
<proteinExistence type="predicted"/>
<dbReference type="STRING" id="709839.TSA66_21600"/>
<gene>
    <name evidence="3" type="ORF">TSA66_21600</name>
</gene>
<keyword evidence="1" id="KW-1133">Transmembrane helix</keyword>
<evidence type="ECO:0000313" key="4">
    <source>
        <dbReference type="Proteomes" id="UP000031572"/>
    </source>
</evidence>